<dbReference type="STRING" id="331113.SNE_A04310"/>
<evidence type="ECO:0000256" key="3">
    <source>
        <dbReference type="ARBA" id="ARBA00022692"/>
    </source>
</evidence>
<reference key="1">
    <citation type="journal article" date="2011" name="Mol. Biol. Evol.">
        <title>Unity in variety -- the pan-genome of the Chlamydiae.</title>
        <authorList>
            <person name="Collingro A."/>
            <person name="Tischler P."/>
            <person name="Weinmaier T."/>
            <person name="Penz T."/>
            <person name="Heinz E."/>
            <person name="Brunham R.C."/>
            <person name="Read T.D."/>
            <person name="Bavoil P.M."/>
            <person name="Sachse K."/>
            <person name="Kahane S."/>
            <person name="Friedman M.G."/>
            <person name="Rattei T."/>
            <person name="Myers G.S.A."/>
            <person name="Horn M."/>
        </authorList>
    </citation>
    <scope>NUCLEOTIDE SEQUENCE</scope>
    <source>
        <strain>Z</strain>
    </source>
</reference>
<feature type="transmembrane region" description="Helical" evidence="6">
    <location>
        <begin position="53"/>
        <end position="72"/>
    </location>
</feature>
<gene>
    <name evidence="7" type="ordered locus">SNE_A04310</name>
</gene>
<dbReference type="InterPro" id="IPR004307">
    <property type="entry name" value="TspO_MBR"/>
</dbReference>
<dbReference type="KEGG" id="sng:SNE_A04310"/>
<evidence type="ECO:0000313" key="8">
    <source>
        <dbReference type="Proteomes" id="UP000000496"/>
    </source>
</evidence>
<dbReference type="Proteomes" id="UP000000496">
    <property type="component" value="Chromosome gsn.131"/>
</dbReference>
<evidence type="ECO:0000256" key="4">
    <source>
        <dbReference type="ARBA" id="ARBA00022989"/>
    </source>
</evidence>
<keyword evidence="8" id="KW-1185">Reference proteome</keyword>
<evidence type="ECO:0000256" key="1">
    <source>
        <dbReference type="ARBA" id="ARBA00004141"/>
    </source>
</evidence>
<evidence type="ECO:0000313" key="7">
    <source>
        <dbReference type="EMBL" id="CCB88308.1"/>
    </source>
</evidence>
<feature type="transmembrane region" description="Helical" evidence="6">
    <location>
        <begin position="136"/>
        <end position="158"/>
    </location>
</feature>
<dbReference type="Pfam" id="PF03073">
    <property type="entry name" value="TspO_MBR"/>
    <property type="match status" value="1"/>
</dbReference>
<evidence type="ECO:0000256" key="5">
    <source>
        <dbReference type="ARBA" id="ARBA00023136"/>
    </source>
</evidence>
<feature type="transmembrane region" description="Helical" evidence="6">
    <location>
        <begin position="111"/>
        <end position="129"/>
    </location>
</feature>
<dbReference type="eggNOG" id="COG3476">
    <property type="taxonomic scope" value="Bacteria"/>
</dbReference>
<keyword evidence="3 6" id="KW-0812">Transmembrane</keyword>
<dbReference type="EMBL" id="FR872582">
    <property type="protein sequence ID" value="CCB88308.1"/>
    <property type="molecule type" value="Genomic_DNA"/>
</dbReference>
<evidence type="ECO:0008006" key="9">
    <source>
        <dbReference type="Google" id="ProtNLM"/>
    </source>
</evidence>
<feature type="transmembrane region" description="Helical" evidence="6">
    <location>
        <begin position="84"/>
        <end position="105"/>
    </location>
</feature>
<accession>F8L6H2</accession>
<comment type="similarity">
    <text evidence="2">Belongs to the TspO/BZRP family.</text>
</comment>
<name>F8L6H2_SIMNZ</name>
<evidence type="ECO:0000256" key="6">
    <source>
        <dbReference type="SAM" id="Phobius"/>
    </source>
</evidence>
<dbReference type="CDD" id="cd15904">
    <property type="entry name" value="TSPO_MBR"/>
    <property type="match status" value="1"/>
</dbReference>
<dbReference type="AlphaFoldDB" id="F8L6H2"/>
<dbReference type="InterPro" id="IPR038330">
    <property type="entry name" value="TspO/MBR-related_sf"/>
</dbReference>
<keyword evidence="4 6" id="KW-1133">Transmembrane helix</keyword>
<dbReference type="RefSeq" id="WP_013942775.1">
    <property type="nucleotide sequence ID" value="NC_015713.1"/>
</dbReference>
<keyword evidence="5 6" id="KW-0472">Membrane</keyword>
<sequence>MYTKKQKVEIYAVFLLIILVIELFMAIVLQKGFSAYYNSFHHLDWVLPRYLSIPIWSIMYILYAIAGASIWIKRKSFIRKYALASWVIVIFLNILWPITFFYIPLRILTPIILSVLFISLLALLFYSFLASRLAGYLLIPITFMILYLLLLHWTLFIINIQVI</sequence>
<dbReference type="Gene3D" id="1.20.1260.100">
    <property type="entry name" value="TspO/MBR protein"/>
    <property type="match status" value="1"/>
</dbReference>
<evidence type="ECO:0000256" key="2">
    <source>
        <dbReference type="ARBA" id="ARBA00007524"/>
    </source>
</evidence>
<protein>
    <recommendedName>
        <fullName evidence="9">Tryptophan-rich sensory protein</fullName>
    </recommendedName>
</protein>
<reference evidence="7 8" key="2">
    <citation type="journal article" date="2011" name="Mol. Biol. Evol.">
        <title>Unity in variety--the pan-genome of the Chlamydiae.</title>
        <authorList>
            <person name="Collingro A."/>
            <person name="Tischler P."/>
            <person name="Weinmaier T."/>
            <person name="Penz T."/>
            <person name="Heinz E."/>
            <person name="Brunham R.C."/>
            <person name="Read T.D."/>
            <person name="Bavoil P.M."/>
            <person name="Sachse K."/>
            <person name="Kahane S."/>
            <person name="Friedman M.G."/>
            <person name="Rattei T."/>
            <person name="Myers G.S."/>
            <person name="Horn M."/>
        </authorList>
    </citation>
    <scope>NUCLEOTIDE SEQUENCE [LARGE SCALE GENOMIC DNA]</scope>
    <source>
        <strain evidence="8">ATCC VR-1471 / Z</strain>
    </source>
</reference>
<organism evidence="7 8">
    <name type="scientific">Simkania negevensis (strain ATCC VR-1471 / DSM 27360 / Z)</name>
    <dbReference type="NCBI Taxonomy" id="331113"/>
    <lineage>
        <taxon>Bacteria</taxon>
        <taxon>Pseudomonadati</taxon>
        <taxon>Chlamydiota</taxon>
        <taxon>Chlamydiia</taxon>
        <taxon>Parachlamydiales</taxon>
        <taxon>Simkaniaceae</taxon>
        <taxon>Simkania</taxon>
    </lineage>
</organism>
<feature type="transmembrane region" description="Helical" evidence="6">
    <location>
        <begin position="12"/>
        <end position="33"/>
    </location>
</feature>
<comment type="subcellular location">
    <subcellularLocation>
        <location evidence="1">Membrane</location>
        <topology evidence="1">Multi-pass membrane protein</topology>
    </subcellularLocation>
</comment>
<dbReference type="GO" id="GO:0016020">
    <property type="term" value="C:membrane"/>
    <property type="evidence" value="ECO:0007669"/>
    <property type="project" value="UniProtKB-SubCell"/>
</dbReference>
<dbReference type="HOGENOM" id="CLU_1625940_0_0_0"/>
<proteinExistence type="inferred from homology"/>